<dbReference type="EMBL" id="FNBO01000001">
    <property type="protein sequence ID" value="SDE90315.1"/>
    <property type="molecule type" value="Genomic_DNA"/>
</dbReference>
<evidence type="ECO:0000313" key="1">
    <source>
        <dbReference type="EMBL" id="SDE90315.1"/>
    </source>
</evidence>
<sequence>MKRTLYVSAVEGRTTMPDTRAVAAAVLLVALAGCGGIGGDAAPGGLLGDASLSIETVSAPASVTQGEEATVAATVRQSVDADGTAPLSVAIRLDGRTVASENRSVPPGNETTVTAALDTATLDPGEYEIAVSAGDVTETRTIVVERVRPATFAVAALDAPETVGYGDDLVVDVTVRNRGDRAGTRPVTVRFGDDENASRTLDIALDGGESATRSVTLEAVRGDEGDHRLVVETPNETRDRTVALDHPSPYGKTALRLYVDDEGVDRNVSDVVAAATRYWERNDERYLGYPVAYDRVGEEDRADVILRFDRVERCGVEGNDTRYFGCADLLVDEPRTPMTATVDPRISDAEMNATIIHELGHVQGLEHGAEPAGLMSATSTLATHQPVKVHLRADDGAVTGPVEDEVAAALDHFAGRDDLAGSDAFAWEFVDEARDAHIQITYDERGDVCFADGGGSCTVAGEYYGQEDVRLESLDDEVVAWHVGASLAPVLLEEVPPELTGEAERREREAWPE</sequence>
<reference evidence="1 2" key="1">
    <citation type="submission" date="2016-10" db="EMBL/GenBank/DDBJ databases">
        <authorList>
            <person name="Varghese N."/>
            <person name="Submissions S."/>
        </authorList>
    </citation>
    <scope>NUCLEOTIDE SEQUENCE [LARGE SCALE GENOMIC DNA]</scope>
    <source>
        <strain evidence="1 2">CGMCC 1.3527</strain>
    </source>
</reference>
<dbReference type="AlphaFoldDB" id="A0A1G7GQ75"/>
<evidence type="ECO:0008006" key="3">
    <source>
        <dbReference type="Google" id="ProtNLM"/>
    </source>
</evidence>
<gene>
    <name evidence="1" type="ORF">SAMN04488067_10119</name>
</gene>
<accession>A0A1G7GQ75</accession>
<organism evidence="1 2">
    <name type="scientific">Halorubrum xinjiangense</name>
    <dbReference type="NCBI Taxonomy" id="261291"/>
    <lineage>
        <taxon>Archaea</taxon>
        <taxon>Methanobacteriati</taxon>
        <taxon>Methanobacteriota</taxon>
        <taxon>Stenosarchaea group</taxon>
        <taxon>Halobacteria</taxon>
        <taxon>Halobacteriales</taxon>
        <taxon>Haloferacaceae</taxon>
        <taxon>Halorubrum</taxon>
    </lineage>
</organism>
<dbReference type="InterPro" id="IPR013783">
    <property type="entry name" value="Ig-like_fold"/>
</dbReference>
<dbReference type="Proteomes" id="UP000324020">
    <property type="component" value="Unassembled WGS sequence"/>
</dbReference>
<dbReference type="SUPFAM" id="SSF55486">
    <property type="entry name" value="Metalloproteases ('zincins'), catalytic domain"/>
    <property type="match status" value="1"/>
</dbReference>
<dbReference type="Gene3D" id="2.60.40.10">
    <property type="entry name" value="Immunoglobulins"/>
    <property type="match status" value="2"/>
</dbReference>
<evidence type="ECO:0000313" key="2">
    <source>
        <dbReference type="Proteomes" id="UP000324020"/>
    </source>
</evidence>
<dbReference type="PROSITE" id="PS51257">
    <property type="entry name" value="PROKAR_LIPOPROTEIN"/>
    <property type="match status" value="1"/>
</dbReference>
<name>A0A1G7GQ75_9EURY</name>
<keyword evidence="2" id="KW-1185">Reference proteome</keyword>
<protein>
    <recommendedName>
        <fullName evidence="3">Matrixin</fullName>
    </recommendedName>
</protein>
<proteinExistence type="predicted"/>